<feature type="transmembrane region" description="Helical" evidence="5">
    <location>
        <begin position="293"/>
        <end position="311"/>
    </location>
</feature>
<organism evidence="7 10">
    <name type="scientific">Marinomonas gallaica</name>
    <dbReference type="NCBI Taxonomy" id="1806667"/>
    <lineage>
        <taxon>Bacteria</taxon>
        <taxon>Pseudomonadati</taxon>
        <taxon>Pseudomonadota</taxon>
        <taxon>Gammaproteobacteria</taxon>
        <taxon>Oceanospirillales</taxon>
        <taxon>Oceanospirillaceae</taxon>
        <taxon>Marinomonas</taxon>
    </lineage>
</organism>
<dbReference type="InterPro" id="IPR018045">
    <property type="entry name" value="S04_transporter_CS"/>
</dbReference>
<evidence type="ECO:0000313" key="9">
    <source>
        <dbReference type="Proteomes" id="UP000092840"/>
    </source>
</evidence>
<evidence type="ECO:0000256" key="5">
    <source>
        <dbReference type="SAM" id="Phobius"/>
    </source>
</evidence>
<reference evidence="8 9" key="1">
    <citation type="submission" date="2016-06" db="EMBL/GenBank/DDBJ databases">
        <authorList>
            <person name="Rodrigo-Torres L."/>
            <person name="Arahal D.R."/>
        </authorList>
    </citation>
    <scope>NUCLEOTIDE SEQUENCE [LARGE SCALE GENOMIC DNA]</scope>
    <source>
        <strain evidence="8 9">CECT 5116</strain>
    </source>
</reference>
<gene>
    <name evidence="7" type="primary">bicA</name>
    <name evidence="7" type="ORF">MGA5115_03518</name>
    <name evidence="8" type="ORF">MGA5116_03602</name>
</gene>
<dbReference type="SUPFAM" id="SSF52091">
    <property type="entry name" value="SpoIIaa-like"/>
    <property type="match status" value="1"/>
</dbReference>
<keyword evidence="3 5" id="KW-1133">Transmembrane helix</keyword>
<dbReference type="GO" id="GO:0008271">
    <property type="term" value="F:secondary active sulfate transmembrane transporter activity"/>
    <property type="evidence" value="ECO:0007669"/>
    <property type="project" value="InterPro"/>
</dbReference>
<dbReference type="EMBL" id="FLRA01000037">
    <property type="protein sequence ID" value="SBT19354.1"/>
    <property type="molecule type" value="Genomic_DNA"/>
</dbReference>
<feature type="transmembrane region" description="Helical" evidence="5">
    <location>
        <begin position="17"/>
        <end position="38"/>
    </location>
</feature>
<dbReference type="PANTHER" id="PTHR43310:SF1">
    <property type="entry name" value="SULFATE TRANSPORTER YBAR-RELATED"/>
    <property type="match status" value="1"/>
</dbReference>
<feature type="transmembrane region" description="Helical" evidence="5">
    <location>
        <begin position="174"/>
        <end position="194"/>
    </location>
</feature>
<evidence type="ECO:0000256" key="2">
    <source>
        <dbReference type="ARBA" id="ARBA00022692"/>
    </source>
</evidence>
<dbReference type="Proteomes" id="UP000092840">
    <property type="component" value="Unassembled WGS sequence"/>
</dbReference>
<keyword evidence="2 5" id="KW-0812">Transmembrane</keyword>
<dbReference type="InterPro" id="IPR011547">
    <property type="entry name" value="SLC26A/SulP_dom"/>
</dbReference>
<evidence type="ECO:0000313" key="7">
    <source>
        <dbReference type="EMBL" id="SBT19354.1"/>
    </source>
</evidence>
<comment type="subcellular location">
    <subcellularLocation>
        <location evidence="1">Membrane</location>
        <topology evidence="1">Multi-pass membrane protein</topology>
    </subcellularLocation>
</comment>
<dbReference type="Pfam" id="PF00916">
    <property type="entry name" value="Sulfate_transp"/>
    <property type="match status" value="2"/>
</dbReference>
<evidence type="ECO:0000256" key="1">
    <source>
        <dbReference type="ARBA" id="ARBA00004141"/>
    </source>
</evidence>
<evidence type="ECO:0000256" key="3">
    <source>
        <dbReference type="ARBA" id="ARBA00022989"/>
    </source>
</evidence>
<feature type="transmembrane region" description="Helical" evidence="5">
    <location>
        <begin position="214"/>
        <end position="235"/>
    </location>
</feature>
<dbReference type="InterPro" id="IPR002645">
    <property type="entry name" value="STAS_dom"/>
</dbReference>
<dbReference type="AlphaFoldDB" id="A0A1C3JVT8"/>
<feature type="transmembrane region" description="Helical" evidence="5">
    <location>
        <begin position="142"/>
        <end position="162"/>
    </location>
</feature>
<dbReference type="InterPro" id="IPR052706">
    <property type="entry name" value="Membrane-Transporter-like"/>
</dbReference>
<dbReference type="EMBL" id="FLRB01000036">
    <property type="protein sequence ID" value="SBT22970.1"/>
    <property type="molecule type" value="Genomic_DNA"/>
</dbReference>
<evidence type="ECO:0000256" key="4">
    <source>
        <dbReference type="ARBA" id="ARBA00023136"/>
    </source>
</evidence>
<protein>
    <submittedName>
        <fullName evidence="7">Bicarbonate transporter BicA</fullName>
    </submittedName>
</protein>
<dbReference type="PANTHER" id="PTHR43310">
    <property type="entry name" value="SULFATE TRANSPORTER YBAR-RELATED"/>
    <property type="match status" value="1"/>
</dbReference>
<feature type="transmembrane region" description="Helical" evidence="5">
    <location>
        <begin position="118"/>
        <end position="136"/>
    </location>
</feature>
<dbReference type="Pfam" id="PF01740">
    <property type="entry name" value="STAS"/>
    <property type="match status" value="1"/>
</dbReference>
<feature type="transmembrane region" description="Helical" evidence="5">
    <location>
        <begin position="262"/>
        <end position="281"/>
    </location>
</feature>
<reference evidence="7 10" key="2">
    <citation type="submission" date="2016-06" db="EMBL/GenBank/DDBJ databases">
        <authorList>
            <person name="Kjaerup R.B."/>
            <person name="Dalgaard T.S."/>
            <person name="Juul-Madsen H.R."/>
        </authorList>
    </citation>
    <scope>NUCLEOTIDE SEQUENCE [LARGE SCALE GENOMIC DNA]</scope>
    <source>
        <strain evidence="7 10">CECT 5115</strain>
    </source>
</reference>
<feature type="transmembrane region" description="Helical" evidence="5">
    <location>
        <begin position="318"/>
        <end position="337"/>
    </location>
</feature>
<dbReference type="Proteomes" id="UP000092871">
    <property type="component" value="Unassembled WGS sequence"/>
</dbReference>
<dbReference type="PROSITE" id="PS01130">
    <property type="entry name" value="SLC26A"/>
    <property type="match status" value="1"/>
</dbReference>
<dbReference type="Gene3D" id="3.30.750.24">
    <property type="entry name" value="STAS domain"/>
    <property type="match status" value="1"/>
</dbReference>
<feature type="transmembrane region" description="Helical" evidence="5">
    <location>
        <begin position="357"/>
        <end position="383"/>
    </location>
</feature>
<dbReference type="CDD" id="cd07042">
    <property type="entry name" value="STAS_SulP_like_sulfate_transporter"/>
    <property type="match status" value="1"/>
</dbReference>
<evidence type="ECO:0000313" key="10">
    <source>
        <dbReference type="Proteomes" id="UP000092871"/>
    </source>
</evidence>
<dbReference type="OrthoDB" id="9771198at2"/>
<dbReference type="InterPro" id="IPR036513">
    <property type="entry name" value="STAS_dom_sf"/>
</dbReference>
<feature type="transmembrane region" description="Helical" evidence="5">
    <location>
        <begin position="88"/>
        <end position="106"/>
    </location>
</feature>
<sequence length="494" mass="52741">MTDTLKREWFSNIRGDVLSGTVVALALIPEAIAFSIIAGVDPKVGLYASFCIAVIISFLGGRPGMISAATGAMALLMVTLVKEHGLEYLLAASLLCGVFQIIAGYLKLGTLMRFVSRSVVTGFVNALAILIFMAQLPELTNVTWHVYAMTAAGLGIIYLFPYIPVIGKSLPSPLVCIVALTAFAMLVGLDIRTVGDMGDLPDSLPIFLLPDVPLNFETLMIILPYSLGLAVVGLLESMMTATIVDELTDTTSDRNRECKGQGVANIGSSLLGGMAGCAMIGQSVINIKSGGRGRLSTLFAGVLLLIMVVFLDDLIGQIPMAALVAVMIMVSIGTFSWDSIVNLKHHPMSTNVVMLATVAIVVATHNLALGVFAGVLLASLFFANKIGRFMVVKSENVDQGTTYKVVGQVFFASSEKFNDAFDFKEAVSHVTIDLSQAHFWDITAVSALDKVVIKFRREGATVDVIGMNEATETVVDKFGVHNKPEEAEKLLNGH</sequence>
<evidence type="ECO:0000259" key="6">
    <source>
        <dbReference type="PROSITE" id="PS50801"/>
    </source>
</evidence>
<proteinExistence type="predicted"/>
<feature type="transmembrane region" description="Helical" evidence="5">
    <location>
        <begin position="44"/>
        <end position="60"/>
    </location>
</feature>
<keyword evidence="4 5" id="KW-0472">Membrane</keyword>
<name>A0A1C3JVT8_9GAMM</name>
<keyword evidence="9" id="KW-1185">Reference proteome</keyword>
<feature type="domain" description="STAS" evidence="6">
    <location>
        <begin position="390"/>
        <end position="494"/>
    </location>
</feature>
<dbReference type="GO" id="GO:0016020">
    <property type="term" value="C:membrane"/>
    <property type="evidence" value="ECO:0007669"/>
    <property type="project" value="UniProtKB-SubCell"/>
</dbReference>
<evidence type="ECO:0000313" key="8">
    <source>
        <dbReference type="EMBL" id="SBT22970.1"/>
    </source>
</evidence>
<accession>A0A1C3JVT8</accession>
<dbReference type="PROSITE" id="PS50801">
    <property type="entry name" value="STAS"/>
    <property type="match status" value="1"/>
</dbReference>
<dbReference type="RefSeq" id="WP_067038640.1">
    <property type="nucleotide sequence ID" value="NZ_FLRA01000037.1"/>
</dbReference>